<keyword evidence="4" id="KW-0597">Phosphoprotein</keyword>
<dbReference type="Pfam" id="PF00672">
    <property type="entry name" value="HAMP"/>
    <property type="match status" value="1"/>
</dbReference>
<keyword evidence="8" id="KW-0067">ATP-binding</keyword>
<evidence type="ECO:0000256" key="9">
    <source>
        <dbReference type="ARBA" id="ARBA00023012"/>
    </source>
</evidence>
<evidence type="ECO:0000259" key="12">
    <source>
        <dbReference type="PROSITE" id="PS50109"/>
    </source>
</evidence>
<feature type="domain" description="Histidine kinase" evidence="12">
    <location>
        <begin position="1078"/>
        <end position="1334"/>
    </location>
</feature>
<keyword evidence="9" id="KW-0902">Two-component regulatory system</keyword>
<comment type="subcellular location">
    <subcellularLocation>
        <location evidence="2">Membrane</location>
    </subcellularLocation>
</comment>
<dbReference type="InterPro" id="IPR003660">
    <property type="entry name" value="HAMP_dom"/>
</dbReference>
<sequence>MKIHKKLTIGFLSVAFFVIIVGCISIFFSKKALKKSIGENTEILAQGILDSIENDIQQRLVYLQVYTQKLKHNKIIIDSNKEFDSLENPQKYIQEKDSAWISGAKIIQPFIKELQNNTLSHDLKAQFELKQFYKAKYGFPIFEEIFITNKYGANIAFTNIISDYYQADEKWWQLARRDGTFTGKVEYDASVNTYSIAIAVRIDSQDGDFIGIIKAVVNIEDIINIIKQHEKIINTKYGITSNFLLFNEDGTLIYSTDRNISVCKSEALEKNNAYKHVSWIISKDNKIIVQVHSKYPKSDKAPEFRLFLELPAGKVLGPVTELENLIITFSVFIFLFAMGLGMFLSKTLALPIIKMANALKKVGEGNCTGTQINIISTDEIGELASSFNTMTRLLKEREIELKTQREELEKANSDLTRYKGHLEELIGEKTDELKKQKIKLMEATLSLQCELEEHKKLAKFPEEDPNPVLSVSRDGTKILYKNRIASFMLGTCYPTDENKDILPEELKQQSIKAFNAGQLHYEEFECRLGKIFLMAFAPDLELGSVNIYGMDITDQKKAQTRLAENEKYLTNILSAITFPIYLIDVNDYSVNLLNSAAKKLAYGNKEENLKCYQLSHHQDTPCSSDVHPCPLNIMMKTKEPVVLEHVHSDENGNPRIVELHAFPIFDSDGNIVKAVESCIDITARRKMEEDLRITQFAVDHSADAIFLMDSGGQFKYVNTAACKLLGYTEKELLSMTVSDIDSEHSGDIWHDHWEFLKKNLSITVEANYEKKNGDVFPVEITSNYLEYKGYEYNYIFVRNITARKKAEDALTKAEQEKATILRSISELVIYLDANQNILWANQAAMDTFKKTAEELKNLCLCEVICKCRRKGYCGSKVCPVKKIGTTRQLEEIEHVSNDGKIWAMKCYPVIGGANEGTVVIAQDITAQKETESELLRVHTAIGEAMEAIIMTNMEGHATYINRAFTDLLGYTLNDLKKKTISSIYAEDEEENKNRTAIQNDDRYGGWQWNTHILKSDGTAIPVLIRATPIPDKNDIPVEMLFIITDMTHINEEGKKRKQLETRLVQAQKMEAIGRLAAGIAHEINTPTQFVGDNIKFLQDSFGSITKIIEVYKELLDPEKKKEEFSELFSKINEILEKEDIEYLNEEIPKAIAQSIDGMKRIADIVLAMKEFSHPKVGEKKINDINKAIEDTLTVSRNEWKYVADVKTDFTEASHMIYCYPSELNQVLLNMFVNAAHTIADANRERQVSKGLITVKTERTDTCFRISITDTGMGIPEEIRPKIFDMFFTTKEMGKGTGQGLALAYDVIVNKHAGRLTFDTETGKGTTFHLELPLA</sequence>
<dbReference type="Gene3D" id="3.30.565.10">
    <property type="entry name" value="Histidine kinase-like ATPase, C-terminal domain"/>
    <property type="match status" value="1"/>
</dbReference>
<dbReference type="InterPro" id="IPR004358">
    <property type="entry name" value="Sig_transdc_His_kin-like_C"/>
</dbReference>
<dbReference type="GO" id="GO:0016020">
    <property type="term" value="C:membrane"/>
    <property type="evidence" value="ECO:0007669"/>
    <property type="project" value="UniProtKB-SubCell"/>
</dbReference>
<keyword evidence="11" id="KW-0472">Membrane</keyword>
<dbReference type="InterPro" id="IPR013656">
    <property type="entry name" value="PAS_4"/>
</dbReference>
<dbReference type="SUPFAM" id="SSF55874">
    <property type="entry name" value="ATPase domain of HSP90 chaperone/DNA topoisomerase II/histidine kinase"/>
    <property type="match status" value="1"/>
</dbReference>
<evidence type="ECO:0000313" key="17">
    <source>
        <dbReference type="Proteomes" id="UP000033935"/>
    </source>
</evidence>
<dbReference type="CDD" id="cd00130">
    <property type="entry name" value="PAS"/>
    <property type="match status" value="2"/>
</dbReference>
<feature type="transmembrane region" description="Helical" evidence="11">
    <location>
        <begin position="7"/>
        <end position="28"/>
    </location>
</feature>
<reference evidence="16 17" key="1">
    <citation type="journal article" date="2015" name="Nature">
        <title>rRNA introns, odd ribosomes, and small enigmatic genomes across a large radiation of phyla.</title>
        <authorList>
            <person name="Brown C.T."/>
            <person name="Hug L.A."/>
            <person name="Thomas B.C."/>
            <person name="Sharon I."/>
            <person name="Castelle C.J."/>
            <person name="Singh A."/>
            <person name="Wilkins M.J."/>
            <person name="Williams K.H."/>
            <person name="Banfield J.F."/>
        </authorList>
    </citation>
    <scope>NUCLEOTIDE SEQUENCE [LARGE SCALE GENOMIC DNA]</scope>
</reference>
<evidence type="ECO:0000256" key="6">
    <source>
        <dbReference type="ARBA" id="ARBA00022741"/>
    </source>
</evidence>
<accession>A0A0G0MRI2</accession>
<dbReference type="Gene3D" id="3.30.450.20">
    <property type="entry name" value="PAS domain"/>
    <property type="match status" value="5"/>
</dbReference>
<comment type="catalytic activity">
    <reaction evidence="1">
        <text>ATP + protein L-histidine = ADP + protein N-phospho-L-histidine.</text>
        <dbReference type="EC" id="2.7.13.3"/>
    </reaction>
</comment>
<keyword evidence="5" id="KW-0808">Transferase</keyword>
<comment type="caution">
    <text evidence="16">The sequence shown here is derived from an EMBL/GenBank/DDBJ whole genome shotgun (WGS) entry which is preliminary data.</text>
</comment>
<dbReference type="InterPro" id="IPR036890">
    <property type="entry name" value="HATPase_C_sf"/>
</dbReference>
<dbReference type="GO" id="GO:0005524">
    <property type="term" value="F:ATP binding"/>
    <property type="evidence" value="ECO:0007669"/>
    <property type="project" value="UniProtKB-KW"/>
</dbReference>
<dbReference type="InterPro" id="IPR035965">
    <property type="entry name" value="PAS-like_dom_sf"/>
</dbReference>
<protein>
    <recommendedName>
        <fullName evidence="3">histidine kinase</fullName>
        <ecNumber evidence="3">2.7.13.3</ecNumber>
    </recommendedName>
</protein>
<feature type="domain" description="PAS" evidence="13">
    <location>
        <begin position="933"/>
        <end position="990"/>
    </location>
</feature>
<dbReference type="Pfam" id="PF13426">
    <property type="entry name" value="PAS_9"/>
    <property type="match status" value="2"/>
</dbReference>
<dbReference type="SUPFAM" id="SSF158472">
    <property type="entry name" value="HAMP domain-like"/>
    <property type="match status" value="1"/>
</dbReference>
<dbReference type="Gene3D" id="6.10.340.10">
    <property type="match status" value="1"/>
</dbReference>
<dbReference type="SMART" id="SM00304">
    <property type="entry name" value="HAMP"/>
    <property type="match status" value="1"/>
</dbReference>
<keyword evidence="7 16" id="KW-0418">Kinase</keyword>
<evidence type="ECO:0000256" key="4">
    <source>
        <dbReference type="ARBA" id="ARBA00022553"/>
    </source>
</evidence>
<dbReference type="InterPro" id="IPR003594">
    <property type="entry name" value="HATPase_dom"/>
</dbReference>
<dbReference type="Pfam" id="PF02518">
    <property type="entry name" value="HATPase_c"/>
    <property type="match status" value="1"/>
</dbReference>
<dbReference type="SUPFAM" id="SSF55785">
    <property type="entry name" value="PYP-like sensor domain (PAS domain)"/>
    <property type="match status" value="4"/>
</dbReference>
<feature type="domain" description="HAMP" evidence="15">
    <location>
        <begin position="346"/>
        <end position="399"/>
    </location>
</feature>
<gene>
    <name evidence="16" type="ORF">UT30_C0040G0004</name>
</gene>
<keyword evidence="11" id="KW-1133">Transmembrane helix</keyword>
<evidence type="ECO:0000256" key="10">
    <source>
        <dbReference type="SAM" id="Coils"/>
    </source>
</evidence>
<evidence type="ECO:0000256" key="7">
    <source>
        <dbReference type="ARBA" id="ARBA00022777"/>
    </source>
</evidence>
<dbReference type="InterPro" id="IPR000700">
    <property type="entry name" value="PAS-assoc_C"/>
</dbReference>
<dbReference type="SMART" id="SM00091">
    <property type="entry name" value="PAS"/>
    <property type="match status" value="4"/>
</dbReference>
<dbReference type="PANTHER" id="PTHR43065:SF46">
    <property type="entry name" value="C4-DICARBOXYLATE TRANSPORT SENSOR PROTEIN DCTB"/>
    <property type="match status" value="1"/>
</dbReference>
<evidence type="ECO:0000256" key="3">
    <source>
        <dbReference type="ARBA" id="ARBA00012438"/>
    </source>
</evidence>
<dbReference type="SMART" id="SM00387">
    <property type="entry name" value="HATPase_c"/>
    <property type="match status" value="1"/>
</dbReference>
<dbReference type="Gene3D" id="1.10.287.130">
    <property type="match status" value="1"/>
</dbReference>
<evidence type="ECO:0000259" key="14">
    <source>
        <dbReference type="PROSITE" id="PS50113"/>
    </source>
</evidence>
<evidence type="ECO:0000256" key="5">
    <source>
        <dbReference type="ARBA" id="ARBA00022679"/>
    </source>
</evidence>
<dbReference type="CDD" id="cd06225">
    <property type="entry name" value="HAMP"/>
    <property type="match status" value="1"/>
</dbReference>
<dbReference type="PROSITE" id="PS51257">
    <property type="entry name" value="PROKAR_LIPOPROTEIN"/>
    <property type="match status" value="1"/>
</dbReference>
<dbReference type="GO" id="GO:0004673">
    <property type="term" value="F:protein histidine kinase activity"/>
    <property type="evidence" value="ECO:0007669"/>
    <property type="project" value="UniProtKB-EC"/>
</dbReference>
<dbReference type="EC" id="2.7.13.3" evidence="3"/>
<dbReference type="SMART" id="SM00086">
    <property type="entry name" value="PAC"/>
    <property type="match status" value="3"/>
</dbReference>
<evidence type="ECO:0000256" key="8">
    <source>
        <dbReference type="ARBA" id="ARBA00022840"/>
    </source>
</evidence>
<dbReference type="PRINTS" id="PR00344">
    <property type="entry name" value="BCTRLSENSOR"/>
</dbReference>
<dbReference type="Pfam" id="PF08448">
    <property type="entry name" value="PAS_4"/>
    <property type="match status" value="2"/>
</dbReference>
<name>A0A0G0MRI2_9BACT</name>
<keyword evidence="10" id="KW-0175">Coiled coil</keyword>
<evidence type="ECO:0000259" key="13">
    <source>
        <dbReference type="PROSITE" id="PS50112"/>
    </source>
</evidence>
<evidence type="ECO:0000256" key="11">
    <source>
        <dbReference type="SAM" id="Phobius"/>
    </source>
</evidence>
<dbReference type="EMBL" id="LBWG01000040">
    <property type="protein sequence ID" value="KKR03051.1"/>
    <property type="molecule type" value="Genomic_DNA"/>
</dbReference>
<feature type="domain" description="PAC" evidence="14">
    <location>
        <begin position="1006"/>
        <end position="1058"/>
    </location>
</feature>
<dbReference type="PROSITE" id="PS50885">
    <property type="entry name" value="HAMP"/>
    <property type="match status" value="1"/>
</dbReference>
<dbReference type="GO" id="GO:0000160">
    <property type="term" value="P:phosphorelay signal transduction system"/>
    <property type="evidence" value="ECO:0007669"/>
    <property type="project" value="UniProtKB-KW"/>
</dbReference>
<evidence type="ECO:0000313" key="16">
    <source>
        <dbReference type="EMBL" id="KKR03051.1"/>
    </source>
</evidence>
<dbReference type="Proteomes" id="UP000033935">
    <property type="component" value="Unassembled WGS sequence"/>
</dbReference>
<proteinExistence type="predicted"/>
<dbReference type="PANTHER" id="PTHR43065">
    <property type="entry name" value="SENSOR HISTIDINE KINASE"/>
    <property type="match status" value="1"/>
</dbReference>
<dbReference type="PROSITE" id="PS50112">
    <property type="entry name" value="PAS"/>
    <property type="match status" value="2"/>
</dbReference>
<feature type="coiled-coil region" evidence="10">
    <location>
        <begin position="391"/>
        <end position="428"/>
    </location>
</feature>
<feature type="domain" description="PAS" evidence="13">
    <location>
        <begin position="697"/>
        <end position="734"/>
    </location>
</feature>
<dbReference type="NCBIfam" id="TIGR00229">
    <property type="entry name" value="sensory_box"/>
    <property type="match status" value="3"/>
</dbReference>
<dbReference type="PROSITE" id="PS50113">
    <property type="entry name" value="PAC"/>
    <property type="match status" value="2"/>
</dbReference>
<feature type="domain" description="PAC" evidence="14">
    <location>
        <begin position="636"/>
        <end position="693"/>
    </location>
</feature>
<evidence type="ECO:0000256" key="2">
    <source>
        <dbReference type="ARBA" id="ARBA00004370"/>
    </source>
</evidence>
<organism evidence="16 17">
    <name type="scientific">Candidatus Uhrbacteria bacterium GW2011_GWF2_39_13</name>
    <dbReference type="NCBI Taxonomy" id="1618995"/>
    <lineage>
        <taxon>Bacteria</taxon>
        <taxon>Candidatus Uhriibacteriota</taxon>
    </lineage>
</organism>
<keyword evidence="6" id="KW-0547">Nucleotide-binding</keyword>
<dbReference type="InterPro" id="IPR005467">
    <property type="entry name" value="His_kinase_dom"/>
</dbReference>
<evidence type="ECO:0000256" key="1">
    <source>
        <dbReference type="ARBA" id="ARBA00000085"/>
    </source>
</evidence>
<dbReference type="PROSITE" id="PS50109">
    <property type="entry name" value="HIS_KIN"/>
    <property type="match status" value="1"/>
</dbReference>
<keyword evidence="11" id="KW-0812">Transmembrane</keyword>
<dbReference type="InterPro" id="IPR001610">
    <property type="entry name" value="PAC"/>
</dbReference>
<dbReference type="InterPro" id="IPR000014">
    <property type="entry name" value="PAS"/>
</dbReference>
<evidence type="ECO:0000259" key="15">
    <source>
        <dbReference type="PROSITE" id="PS50885"/>
    </source>
</evidence>